<dbReference type="AlphaFoldDB" id="A0A9P8L9L0"/>
<dbReference type="EMBL" id="JAGHQM010000937">
    <property type="protein sequence ID" value="KAH0557026.1"/>
    <property type="molecule type" value="Genomic_DNA"/>
</dbReference>
<dbReference type="Gene3D" id="3.40.1440.10">
    <property type="entry name" value="GIY-YIG endonuclease"/>
    <property type="match status" value="1"/>
</dbReference>
<evidence type="ECO:0000256" key="1">
    <source>
        <dbReference type="SAM" id="MobiDB-lite"/>
    </source>
</evidence>
<feature type="region of interest" description="Disordered" evidence="1">
    <location>
        <begin position="128"/>
        <end position="152"/>
    </location>
</feature>
<keyword evidence="4" id="KW-1185">Reference proteome</keyword>
<dbReference type="PANTHER" id="PTHR20208:SF10">
    <property type="entry name" value="STRUCTURE-SPECIFIC ENDONUCLEASE SUBUNIT SLX1"/>
    <property type="match status" value="1"/>
</dbReference>
<dbReference type="InterPro" id="IPR048749">
    <property type="entry name" value="SLX1_C"/>
</dbReference>
<evidence type="ECO:0000259" key="2">
    <source>
        <dbReference type="Pfam" id="PF21202"/>
    </source>
</evidence>
<sequence>MLRPWEMVCIVTGFPSNIAALQFEWAWQNAHLTRKISALQRITPAKTLQTSPGSGHIRRRPASSRVYLTDRLGNLHLLLRVQSFTRWPLEVRFFNEDVYRVWQQWTQREAERLRDGIKVVLDLKRELPGAGKEGDDTPPSSQAPRRRAKKATCGNGGIEGLDVGFGPIREHAEKSVKMLAERKPLECAVCRGEMNHQKDLVATCPTEGCMAASHLTCLSRHFLTCESEKRLILPTEGMCPGCFAHLRWANIVKELALRVRGKKDLEKLLKKPRVGSGKKSSGGSKEVAIAPSAFDEEESDQTEDSTVEDREGEALELQSTDGTDEPFYYHEYSYIDEGDDDDVVSVASTGNETRLSEFHTTRREKGKGVDVVIEDSDWDSAEVLD</sequence>
<comment type="caution">
    <text evidence="3">The sequence shown here is derived from an EMBL/GenBank/DDBJ whole genome shotgun (WGS) entry which is preliminary data.</text>
</comment>
<feature type="compositionally biased region" description="Low complexity" evidence="1">
    <location>
        <begin position="275"/>
        <end position="285"/>
    </location>
</feature>
<evidence type="ECO:0000313" key="4">
    <source>
        <dbReference type="Proteomes" id="UP000750711"/>
    </source>
</evidence>
<dbReference type="InterPro" id="IPR013083">
    <property type="entry name" value="Znf_RING/FYVE/PHD"/>
</dbReference>
<feature type="compositionally biased region" description="Acidic residues" evidence="1">
    <location>
        <begin position="294"/>
        <end position="306"/>
    </location>
</feature>
<feature type="domain" description="Structure-specific endonuclease subunit SLX1 C-terminal" evidence="2">
    <location>
        <begin position="186"/>
        <end position="252"/>
    </location>
</feature>
<protein>
    <recommendedName>
        <fullName evidence="2">Structure-specific endonuclease subunit SLX1 C-terminal domain-containing protein</fullName>
    </recommendedName>
</protein>
<reference evidence="3" key="1">
    <citation type="submission" date="2021-03" db="EMBL/GenBank/DDBJ databases">
        <title>Comparative genomics and phylogenomic investigation of the class Geoglossomycetes provide insights into ecological specialization and systematics.</title>
        <authorList>
            <person name="Melie T."/>
            <person name="Pirro S."/>
            <person name="Miller A.N."/>
            <person name="Quandt A."/>
        </authorList>
    </citation>
    <scope>NUCLEOTIDE SEQUENCE</scope>
    <source>
        <strain evidence="3">CAQ_001_2017</strain>
    </source>
</reference>
<dbReference type="Pfam" id="PF21202">
    <property type="entry name" value="SLX1_C"/>
    <property type="match status" value="1"/>
</dbReference>
<feature type="region of interest" description="Disordered" evidence="1">
    <location>
        <begin position="272"/>
        <end position="330"/>
    </location>
</feature>
<dbReference type="GO" id="GO:0033557">
    <property type="term" value="C:Slx1-Slx4 complex"/>
    <property type="evidence" value="ECO:0007669"/>
    <property type="project" value="TreeGrafter"/>
</dbReference>
<dbReference type="Gene3D" id="3.30.40.10">
    <property type="entry name" value="Zinc/RING finger domain, C3HC4 (zinc finger)"/>
    <property type="match status" value="1"/>
</dbReference>
<dbReference type="Proteomes" id="UP000750711">
    <property type="component" value="Unassembled WGS sequence"/>
</dbReference>
<gene>
    <name evidence="3" type="ORF">GP486_005186</name>
</gene>
<dbReference type="InterPro" id="IPR035901">
    <property type="entry name" value="GIY-YIG_endonuc_sf"/>
</dbReference>
<dbReference type="GO" id="GO:0008821">
    <property type="term" value="F:crossover junction DNA endonuclease activity"/>
    <property type="evidence" value="ECO:0007669"/>
    <property type="project" value="TreeGrafter"/>
</dbReference>
<dbReference type="GO" id="GO:0017108">
    <property type="term" value="F:5'-flap endonuclease activity"/>
    <property type="evidence" value="ECO:0007669"/>
    <property type="project" value="TreeGrafter"/>
</dbReference>
<organism evidence="3 4">
    <name type="scientific">Trichoglossum hirsutum</name>
    <dbReference type="NCBI Taxonomy" id="265104"/>
    <lineage>
        <taxon>Eukaryota</taxon>
        <taxon>Fungi</taxon>
        <taxon>Dikarya</taxon>
        <taxon>Ascomycota</taxon>
        <taxon>Pezizomycotina</taxon>
        <taxon>Geoglossomycetes</taxon>
        <taxon>Geoglossales</taxon>
        <taxon>Geoglossaceae</taxon>
        <taxon>Trichoglossum</taxon>
    </lineage>
</organism>
<dbReference type="InterPro" id="IPR050381">
    <property type="entry name" value="SLX1_endonuclease"/>
</dbReference>
<evidence type="ECO:0000313" key="3">
    <source>
        <dbReference type="EMBL" id="KAH0557026.1"/>
    </source>
</evidence>
<accession>A0A9P8L9L0</accession>
<name>A0A9P8L9L0_9PEZI</name>
<dbReference type="GO" id="GO:0000724">
    <property type="term" value="P:double-strand break repair via homologous recombination"/>
    <property type="evidence" value="ECO:0007669"/>
    <property type="project" value="TreeGrafter"/>
</dbReference>
<proteinExistence type="predicted"/>
<dbReference type="PANTHER" id="PTHR20208">
    <property type="entry name" value="STRUCTURE-SPECIFIC ENDONUCLEASE SUBUNIT SLX1"/>
    <property type="match status" value="1"/>
</dbReference>